<comment type="caution">
    <text evidence="2">The sequence shown here is derived from an EMBL/GenBank/DDBJ whole genome shotgun (WGS) entry which is preliminary data.</text>
</comment>
<evidence type="ECO:0000313" key="3">
    <source>
        <dbReference type="Proteomes" id="UP001165586"/>
    </source>
</evidence>
<organism evidence="2 3">
    <name type="scientific">Herbiconiux daphne</name>
    <dbReference type="NCBI Taxonomy" id="2970914"/>
    <lineage>
        <taxon>Bacteria</taxon>
        <taxon>Bacillati</taxon>
        <taxon>Actinomycetota</taxon>
        <taxon>Actinomycetes</taxon>
        <taxon>Micrococcales</taxon>
        <taxon>Microbacteriaceae</taxon>
        <taxon>Herbiconiux</taxon>
    </lineage>
</organism>
<reference evidence="2" key="1">
    <citation type="submission" date="2022-08" db="EMBL/GenBank/DDBJ databases">
        <authorList>
            <person name="Deng Y."/>
            <person name="Han X.-F."/>
            <person name="Zhang Y.-Q."/>
        </authorList>
    </citation>
    <scope>NUCLEOTIDE SEQUENCE</scope>
    <source>
        <strain evidence="2">CPCC 203386</strain>
    </source>
</reference>
<sequence length="159" mass="15864">MATSIRRGKKRITIGIIAVLTLAGAGAAIAYWTSTGTGTGSATTGESVAFTITSEDAVGTIAPGNAGQTVEFTVTNPGEGSQNLTAVTVELADADGVAWVPAGDCQIADYTATISTPPVYGQIAAGGSVTGTATVTLTNTAVNQDDCQGQDVPLYFEAS</sequence>
<evidence type="ECO:0000256" key="1">
    <source>
        <dbReference type="SAM" id="Phobius"/>
    </source>
</evidence>
<dbReference type="RefSeq" id="WP_259538318.1">
    <property type="nucleotide sequence ID" value="NZ_JANLCJ010000002.1"/>
</dbReference>
<gene>
    <name evidence="2" type="ORF">N1032_07090</name>
</gene>
<proteinExistence type="predicted"/>
<keyword evidence="1" id="KW-1133">Transmembrane helix</keyword>
<keyword evidence="3" id="KW-1185">Reference proteome</keyword>
<feature type="transmembrane region" description="Helical" evidence="1">
    <location>
        <begin position="12"/>
        <end position="32"/>
    </location>
</feature>
<name>A0ABT2H0P8_9MICO</name>
<dbReference type="EMBL" id="JANLCJ010000002">
    <property type="protein sequence ID" value="MCS5733500.1"/>
    <property type="molecule type" value="Genomic_DNA"/>
</dbReference>
<keyword evidence="1" id="KW-0812">Transmembrane</keyword>
<evidence type="ECO:0008006" key="4">
    <source>
        <dbReference type="Google" id="ProtNLM"/>
    </source>
</evidence>
<evidence type="ECO:0000313" key="2">
    <source>
        <dbReference type="EMBL" id="MCS5733500.1"/>
    </source>
</evidence>
<protein>
    <recommendedName>
        <fullName evidence="4">DUF11 domain-containing protein</fullName>
    </recommendedName>
</protein>
<dbReference type="Proteomes" id="UP001165586">
    <property type="component" value="Unassembled WGS sequence"/>
</dbReference>
<accession>A0ABT2H0P8</accession>
<keyword evidence="1" id="KW-0472">Membrane</keyword>